<proteinExistence type="predicted"/>
<gene>
    <name evidence="1" type="ORF">BST29_09115</name>
</gene>
<comment type="caution">
    <text evidence="1">The sequence shown here is derived from an EMBL/GenBank/DDBJ whole genome shotgun (WGS) entry which is preliminary data.</text>
</comment>
<dbReference type="EMBL" id="MVHV01000007">
    <property type="protein sequence ID" value="ORA83808.1"/>
    <property type="molecule type" value="Genomic_DNA"/>
</dbReference>
<protein>
    <recommendedName>
        <fullName evidence="3">Acetaldehyde dehydrogenase</fullName>
    </recommendedName>
</protein>
<reference evidence="1 2" key="1">
    <citation type="submission" date="2017-02" db="EMBL/GenBank/DDBJ databases">
        <title>The new phylogeny of genus Mycobacterium.</title>
        <authorList>
            <person name="Tortoli E."/>
            <person name="Trovato A."/>
            <person name="Cirillo D.M."/>
        </authorList>
    </citation>
    <scope>NUCLEOTIDE SEQUENCE [LARGE SCALE GENOMIC DNA]</scope>
    <source>
        <strain evidence="1 2">IP1130001</strain>
    </source>
</reference>
<dbReference type="Proteomes" id="UP000243140">
    <property type="component" value="Unassembled WGS sequence"/>
</dbReference>
<accession>A0ABX3STH4</accession>
<keyword evidence="2" id="KW-1185">Reference proteome</keyword>
<dbReference type="RefSeq" id="WP_071512553.1">
    <property type="nucleotide sequence ID" value="NZ_CP060015.1"/>
</dbReference>
<dbReference type="InterPro" id="IPR008497">
    <property type="entry name" value="DUF779"/>
</dbReference>
<evidence type="ECO:0000313" key="1">
    <source>
        <dbReference type="EMBL" id="ORA83808.1"/>
    </source>
</evidence>
<dbReference type="PIRSF" id="PIRSF009151">
    <property type="entry name" value="DUF779"/>
    <property type="match status" value="1"/>
</dbReference>
<name>A0ABX3STH4_MYCMA</name>
<sequence length="126" mass="13765">MDQQTVTPVTATPSAVEAVTKLRQRRGPLVFYQSGGCCGGSLPMCFPQGELRIGDNDVLLGHIAGCPFYIDARQYERWKHTQLIVDVAEGEPEGFSLAAADGWHFVTRSRVFSAQERVALEQGGIP</sequence>
<evidence type="ECO:0008006" key="3">
    <source>
        <dbReference type="Google" id="ProtNLM"/>
    </source>
</evidence>
<organism evidence="1 2">
    <name type="scientific">Mycobacterium malmoense</name>
    <dbReference type="NCBI Taxonomy" id="1780"/>
    <lineage>
        <taxon>Bacteria</taxon>
        <taxon>Bacillati</taxon>
        <taxon>Actinomycetota</taxon>
        <taxon>Actinomycetes</taxon>
        <taxon>Mycobacteriales</taxon>
        <taxon>Mycobacteriaceae</taxon>
        <taxon>Mycobacterium</taxon>
    </lineage>
</organism>
<evidence type="ECO:0000313" key="2">
    <source>
        <dbReference type="Proteomes" id="UP000243140"/>
    </source>
</evidence>
<dbReference type="Pfam" id="PF05610">
    <property type="entry name" value="DUF779"/>
    <property type="match status" value="1"/>
</dbReference>